<protein>
    <recommendedName>
        <fullName evidence="3">Phosphomannomutase</fullName>
    </recommendedName>
</protein>
<dbReference type="EMBL" id="FOXA01000013">
    <property type="protein sequence ID" value="SFP81357.1"/>
    <property type="molecule type" value="Genomic_DNA"/>
</dbReference>
<proteinExistence type="predicted"/>
<dbReference type="STRING" id="441119.SAMN04488047_11378"/>
<evidence type="ECO:0000313" key="2">
    <source>
        <dbReference type="Proteomes" id="UP000199356"/>
    </source>
</evidence>
<sequence length="79" mass="8819">MFTIEHDFDATVVTLVDEAAVHRQEDITIHAFEDCVTVEQLDTRTDRVQTVTLSMSQLRDLAAALDLPEGAYRLQIGGD</sequence>
<organism evidence="1 2">
    <name type="scientific">Tranquillimonas alkanivorans</name>
    <dbReference type="NCBI Taxonomy" id="441119"/>
    <lineage>
        <taxon>Bacteria</taxon>
        <taxon>Pseudomonadati</taxon>
        <taxon>Pseudomonadota</taxon>
        <taxon>Alphaproteobacteria</taxon>
        <taxon>Rhodobacterales</taxon>
        <taxon>Roseobacteraceae</taxon>
        <taxon>Tranquillimonas</taxon>
    </lineage>
</organism>
<evidence type="ECO:0000313" key="1">
    <source>
        <dbReference type="EMBL" id="SFP81357.1"/>
    </source>
</evidence>
<accession>A0A1I5TF93</accession>
<dbReference type="AlphaFoldDB" id="A0A1I5TF93"/>
<keyword evidence="2" id="KW-1185">Reference proteome</keyword>
<reference evidence="1 2" key="1">
    <citation type="submission" date="2016-10" db="EMBL/GenBank/DDBJ databases">
        <authorList>
            <person name="de Groot N.N."/>
        </authorList>
    </citation>
    <scope>NUCLEOTIDE SEQUENCE [LARGE SCALE GENOMIC DNA]</scope>
    <source>
        <strain evidence="1 2">DSM 19547</strain>
    </source>
</reference>
<evidence type="ECO:0008006" key="3">
    <source>
        <dbReference type="Google" id="ProtNLM"/>
    </source>
</evidence>
<name>A0A1I5TF93_9RHOB</name>
<dbReference type="OrthoDB" id="7861315at2"/>
<dbReference type="Proteomes" id="UP000199356">
    <property type="component" value="Unassembled WGS sequence"/>
</dbReference>
<dbReference type="RefSeq" id="WP_093423791.1">
    <property type="nucleotide sequence ID" value="NZ_FOXA01000013.1"/>
</dbReference>
<gene>
    <name evidence="1" type="ORF">SAMN04488047_11378</name>
</gene>